<dbReference type="InterPro" id="IPR032675">
    <property type="entry name" value="LRR_dom_sf"/>
</dbReference>
<dbReference type="InterPro" id="IPR044742">
    <property type="entry name" value="DEAD/DEAH_RhlB"/>
</dbReference>
<dbReference type="SMART" id="SM00487">
    <property type="entry name" value="DEXDc"/>
    <property type="match status" value="1"/>
</dbReference>
<organism evidence="13">
    <name type="scientific">Cladocopium goreaui</name>
    <dbReference type="NCBI Taxonomy" id="2562237"/>
    <lineage>
        <taxon>Eukaryota</taxon>
        <taxon>Sar</taxon>
        <taxon>Alveolata</taxon>
        <taxon>Dinophyceae</taxon>
        <taxon>Suessiales</taxon>
        <taxon>Symbiodiniaceae</taxon>
        <taxon>Cladocopium</taxon>
    </lineage>
</organism>
<dbReference type="InterPro" id="IPR051251">
    <property type="entry name" value="STK_FNIP-Repeat"/>
</dbReference>
<dbReference type="SUPFAM" id="SSF52058">
    <property type="entry name" value="L domain-like"/>
    <property type="match status" value="2"/>
</dbReference>
<evidence type="ECO:0000313" key="15">
    <source>
        <dbReference type="EMBL" id="CAL4807475.1"/>
    </source>
</evidence>
<feature type="transmembrane region" description="Helical" evidence="10">
    <location>
        <begin position="1545"/>
        <end position="1569"/>
    </location>
</feature>
<reference evidence="13" key="1">
    <citation type="submission" date="2022-10" db="EMBL/GenBank/DDBJ databases">
        <authorList>
            <person name="Chen Y."/>
            <person name="Dougan E. K."/>
            <person name="Chan C."/>
            <person name="Rhodes N."/>
            <person name="Thang M."/>
        </authorList>
    </citation>
    <scope>NUCLEOTIDE SEQUENCE</scope>
</reference>
<evidence type="ECO:0000256" key="7">
    <source>
        <dbReference type="ARBA" id="ARBA00022989"/>
    </source>
</evidence>
<dbReference type="GO" id="GO:0016020">
    <property type="term" value="C:membrane"/>
    <property type="evidence" value="ECO:0007669"/>
    <property type="project" value="UniProtKB-SubCell"/>
</dbReference>
<dbReference type="GO" id="GO:0005524">
    <property type="term" value="F:ATP binding"/>
    <property type="evidence" value="ECO:0007669"/>
    <property type="project" value="UniProtKB-KW"/>
</dbReference>
<keyword evidence="6" id="KW-0067">ATP-binding</keyword>
<evidence type="ECO:0000259" key="11">
    <source>
        <dbReference type="PROSITE" id="PS51192"/>
    </source>
</evidence>
<keyword evidence="4" id="KW-0378">Hydrolase</keyword>
<dbReference type="SUPFAM" id="SSF52540">
    <property type="entry name" value="P-loop containing nucleoside triphosphate hydrolases"/>
    <property type="match status" value="2"/>
</dbReference>
<dbReference type="SMART" id="SM00490">
    <property type="entry name" value="HELICc"/>
    <property type="match status" value="1"/>
</dbReference>
<feature type="region of interest" description="Disordered" evidence="9">
    <location>
        <begin position="1304"/>
        <end position="1339"/>
    </location>
</feature>
<dbReference type="InterPro" id="IPR001650">
    <property type="entry name" value="Helicase_C-like"/>
</dbReference>
<dbReference type="Gene3D" id="3.80.10.10">
    <property type="entry name" value="Ribonuclease Inhibitor"/>
    <property type="match status" value="2"/>
</dbReference>
<evidence type="ECO:0000256" key="10">
    <source>
        <dbReference type="SAM" id="Phobius"/>
    </source>
</evidence>
<feature type="compositionally biased region" description="Acidic residues" evidence="9">
    <location>
        <begin position="1254"/>
        <end position="1267"/>
    </location>
</feature>
<dbReference type="PROSITE" id="PS51194">
    <property type="entry name" value="HELICASE_CTER"/>
    <property type="match status" value="1"/>
</dbReference>
<dbReference type="PANTHER" id="PTHR32134">
    <property type="entry name" value="FNIP REPEAT-CONTAINING PROTEIN"/>
    <property type="match status" value="1"/>
</dbReference>
<dbReference type="GO" id="GO:0004386">
    <property type="term" value="F:helicase activity"/>
    <property type="evidence" value="ECO:0007669"/>
    <property type="project" value="UniProtKB-KW"/>
</dbReference>
<dbReference type="Pfam" id="PF05725">
    <property type="entry name" value="FNIP"/>
    <property type="match status" value="9"/>
</dbReference>
<evidence type="ECO:0000256" key="3">
    <source>
        <dbReference type="ARBA" id="ARBA00022741"/>
    </source>
</evidence>
<dbReference type="Gene3D" id="3.40.50.300">
    <property type="entry name" value="P-loop containing nucleotide triphosphate hydrolases"/>
    <property type="match status" value="2"/>
</dbReference>
<dbReference type="Pfam" id="PF01027">
    <property type="entry name" value="Bax1-I"/>
    <property type="match status" value="1"/>
</dbReference>
<keyword evidence="5 15" id="KW-0347">Helicase</keyword>
<dbReference type="Pfam" id="PF00270">
    <property type="entry name" value="DEAD"/>
    <property type="match status" value="1"/>
</dbReference>
<dbReference type="EMBL" id="CAMXCT020006794">
    <property type="protein sequence ID" value="CAL1173538.1"/>
    <property type="molecule type" value="Genomic_DNA"/>
</dbReference>
<dbReference type="GO" id="GO:0003676">
    <property type="term" value="F:nucleic acid binding"/>
    <property type="evidence" value="ECO:0007669"/>
    <property type="project" value="InterPro"/>
</dbReference>
<dbReference type="CDD" id="cd18787">
    <property type="entry name" value="SF2_C_DEAD"/>
    <property type="match status" value="1"/>
</dbReference>
<feature type="domain" description="Helicase ATP-binding" evidence="11">
    <location>
        <begin position="794"/>
        <end position="974"/>
    </location>
</feature>
<dbReference type="PROSITE" id="PS51192">
    <property type="entry name" value="HELICASE_ATP_BIND_1"/>
    <property type="match status" value="1"/>
</dbReference>
<dbReference type="InterPro" id="IPR008615">
    <property type="entry name" value="FNIP"/>
</dbReference>
<dbReference type="EMBL" id="CAMXCT010006794">
    <property type="protein sequence ID" value="CAI4020163.1"/>
    <property type="molecule type" value="Genomic_DNA"/>
</dbReference>
<feature type="region of interest" description="Disordered" evidence="9">
    <location>
        <begin position="1242"/>
        <end position="1267"/>
    </location>
</feature>
<feature type="transmembrane region" description="Helical" evidence="10">
    <location>
        <begin position="1423"/>
        <end position="1442"/>
    </location>
</feature>
<evidence type="ECO:0000313" key="16">
    <source>
        <dbReference type="Proteomes" id="UP001152797"/>
    </source>
</evidence>
<keyword evidence="7 10" id="KW-1133">Transmembrane helix</keyword>
<dbReference type="EMBL" id="CAMXCT030006794">
    <property type="protein sequence ID" value="CAL4807475.1"/>
    <property type="molecule type" value="Genomic_DNA"/>
</dbReference>
<feature type="transmembrane region" description="Helical" evidence="10">
    <location>
        <begin position="1617"/>
        <end position="1636"/>
    </location>
</feature>
<dbReference type="CDD" id="cd00268">
    <property type="entry name" value="DEADc"/>
    <property type="match status" value="1"/>
</dbReference>
<evidence type="ECO:0000256" key="8">
    <source>
        <dbReference type="ARBA" id="ARBA00023136"/>
    </source>
</evidence>
<accession>A0A9P1GSD7</accession>
<sequence length="1643" mass="182420">MGQEAETMDVPRGITRLLDDEMLSEMACHDAEIESWTVGCPPCGPHLTGLDGQPVHLVVPLDATGLDVQRALRRTLGAAKPRGGELRILHGDRALEPHVTLQEQGVEASSSFIYIFLPGDALSAWKTLRGPPPDEAPKDEIEHMEGMTSLLFARNTVSLVDLLWMDEFLHQLVTSGIRLPKSLETMTFGPIFHQSLRGFNFPMGLQHLTLGHRFNEPLEGLQFPSTLLTLNFGSNFNQSLENVTFPEGLLKLSFGYHFDHQLVNLPNLQSLVLGHCFNQTLDVDCPNLTSLSFGYEFNQPLDLSHFRSLEDLLLGERFNQPLELLHLPGSLRTLSFGSYFDQPLQEVNFPGGLETLKLGSNFNQKMDHVVLPPNLQTLTFGYCFKQRLENVQLPQLQHLTLGENFAELPKTLRSLTTGYEFNESLDFISRGPLDFLQDLTLGARFNQPLVDVQLPMQLENLTFSRSFNRSLDKVVWPNLRTLTFGDNFNQSLERVQLPGCLQSLTFGAAFNQPLDKVQLPAALQSLHLGANFDRCMDQVAFPSDLQNLVLGSCFNRALHIGRATSLRNLTFGSRFNRSFQNLSLPDNLESLTFGEEFQQSLDHVHFPPMLRKLTLGAKFQWSLKGVQFPDALEELVLGTHFNSSIEGVVWNGLQSLTFGRHFNQSLQNVNFPPNLRSLTFGNSFNQTLEGVSLPATLERLIFGDHFRQSLHSVTLPNLRHLHCELIQVSFMPEEPDDQLKLLRKNLGIKVKGSPIPSPVEQLADSRLPAEFGLFFKGPRGRKLTKPTPIQMQVWPAALCGLDIMGIAPTGSGKTLAYLLPAAVHVAGQESKKENLSPGALVLLPTRELASQVSDQFNGKGGLRQVLKLRCAAIYGGVGKELQLDQLLTSGCPEVLSATPGRLLDLLGLDALTLDSVTFLVLDEADRMLQLGFEEQLDAVAKAVRRDRQCLLFSATFPERLRQAADRWMTFPEKTVIRVAAVDVGSVPQDDVGTGTLSKSLPEASTGSTGSTLTVSKNITQMVHVCAEHKKFRKLARFMDKIRQKEKEEGVPHSTAVGGLLKVRQRALVIIFCNKIQTLKSVSGFLRKHKHHCEALHSGIPQAKRENALNMFKAGQMQVLVATDVAARGLHVKHLSLERHQCWRIIRGKILEGTRRRYVVNYDFPSNLEWLGESFRNIAIALVEPAATESVGTQNLAPLSRDLIQLLERFTDGSRRFALLRCQIDNIKGPLKVDPNLRALAEGKVQQPGEKSSAEEEASEEVVDEASADEAPPLVVGLRAGIAVGRWAPAAGDYALRRANGEVLRTEHPSGARTDADIFGPKEEEEGEAPAKGWRQKQMSRKKTESSRRAWWKWVELVEVPIESDWMKIPNFCGGISQETKIRAMHGRRGMFTERTPLTDEGPETDELYGIEDTAIRHGFVRKVFSILLVQLVTTVLVGGVVMKMALPISKANPALTMALMMGSMVIAIACMCIFACCPHTMREMPTNYILLGAFTLAEAVLVGFISASYTQASVLIVLATTCIVVMGLILFACQTTYDITGFLPYVLVACLALFGFGMILTLSVFFGALTTSSPVFQTMHLVYSICGVLIFSCFIVLDTQLIVGGKHSKYRFGVDDYCMAAINLYMDIVQLFLYLLQLLGERR</sequence>
<dbReference type="PROSITE" id="PS00039">
    <property type="entry name" value="DEAD_ATP_HELICASE"/>
    <property type="match status" value="1"/>
</dbReference>
<feature type="domain" description="Helicase C-terminal" evidence="12">
    <location>
        <begin position="1054"/>
        <end position="1240"/>
    </location>
</feature>
<evidence type="ECO:0000313" key="13">
    <source>
        <dbReference type="EMBL" id="CAI4020163.1"/>
    </source>
</evidence>
<keyword evidence="16" id="KW-1185">Reference proteome</keyword>
<reference evidence="14" key="2">
    <citation type="submission" date="2024-04" db="EMBL/GenBank/DDBJ databases">
        <authorList>
            <person name="Chen Y."/>
            <person name="Shah S."/>
            <person name="Dougan E. K."/>
            <person name="Thang M."/>
            <person name="Chan C."/>
        </authorList>
    </citation>
    <scope>NUCLEOTIDE SEQUENCE [LARGE SCALE GENOMIC DNA]</scope>
</reference>
<dbReference type="InterPro" id="IPR000629">
    <property type="entry name" value="RNA-helicase_DEAD-box_CS"/>
</dbReference>
<keyword evidence="2 10" id="KW-0812">Transmembrane</keyword>
<keyword evidence="8 10" id="KW-0472">Membrane</keyword>
<evidence type="ECO:0000256" key="2">
    <source>
        <dbReference type="ARBA" id="ARBA00022692"/>
    </source>
</evidence>
<evidence type="ECO:0000313" key="14">
    <source>
        <dbReference type="EMBL" id="CAL1173538.1"/>
    </source>
</evidence>
<dbReference type="InterPro" id="IPR014001">
    <property type="entry name" value="Helicase_ATP-bd"/>
</dbReference>
<keyword evidence="3" id="KW-0547">Nucleotide-binding</keyword>
<feature type="transmembrane region" description="Helical" evidence="10">
    <location>
        <begin position="1581"/>
        <end position="1605"/>
    </location>
</feature>
<protein>
    <submittedName>
        <fullName evidence="15">Probable ATP-dependent RNA helicase ddx17 (DEA D box protein 17)</fullName>
    </submittedName>
</protein>
<feature type="compositionally biased region" description="Basic and acidic residues" evidence="9">
    <location>
        <begin position="1304"/>
        <end position="1321"/>
    </location>
</feature>
<dbReference type="PANTHER" id="PTHR32134:SF92">
    <property type="entry name" value="FNIP REPEAT-CONTAINING PROTEIN"/>
    <property type="match status" value="1"/>
</dbReference>
<comment type="caution">
    <text evidence="13">The sequence shown here is derived from an EMBL/GenBank/DDBJ whole genome shotgun (WGS) entry which is preliminary data.</text>
</comment>
<proteinExistence type="predicted"/>
<evidence type="ECO:0000256" key="5">
    <source>
        <dbReference type="ARBA" id="ARBA00022806"/>
    </source>
</evidence>
<evidence type="ECO:0000256" key="6">
    <source>
        <dbReference type="ARBA" id="ARBA00022840"/>
    </source>
</evidence>
<evidence type="ECO:0000256" key="1">
    <source>
        <dbReference type="ARBA" id="ARBA00004141"/>
    </source>
</evidence>
<evidence type="ECO:0000259" key="12">
    <source>
        <dbReference type="PROSITE" id="PS51194"/>
    </source>
</evidence>
<evidence type="ECO:0000256" key="9">
    <source>
        <dbReference type="SAM" id="MobiDB-lite"/>
    </source>
</evidence>
<feature type="transmembrane region" description="Helical" evidence="10">
    <location>
        <begin position="1488"/>
        <end position="1507"/>
    </location>
</feature>
<gene>
    <name evidence="13" type="ORF">C1SCF055_LOCUS44605</name>
</gene>
<name>A0A9P1GSD7_9DINO</name>
<dbReference type="OrthoDB" id="440662at2759"/>
<feature type="transmembrane region" description="Helical" evidence="10">
    <location>
        <begin position="1513"/>
        <end position="1533"/>
    </location>
</feature>
<dbReference type="InterPro" id="IPR011545">
    <property type="entry name" value="DEAD/DEAH_box_helicase_dom"/>
</dbReference>
<dbReference type="Pfam" id="PF00271">
    <property type="entry name" value="Helicase_C"/>
    <property type="match status" value="1"/>
</dbReference>
<comment type="subcellular location">
    <subcellularLocation>
        <location evidence="1">Membrane</location>
        <topology evidence="1">Multi-pass membrane protein</topology>
    </subcellularLocation>
</comment>
<evidence type="ECO:0000256" key="4">
    <source>
        <dbReference type="ARBA" id="ARBA00022801"/>
    </source>
</evidence>
<dbReference type="Proteomes" id="UP001152797">
    <property type="component" value="Unassembled WGS sequence"/>
</dbReference>
<dbReference type="GO" id="GO:0016787">
    <property type="term" value="F:hydrolase activity"/>
    <property type="evidence" value="ECO:0007669"/>
    <property type="project" value="UniProtKB-KW"/>
</dbReference>
<feature type="transmembrane region" description="Helical" evidence="10">
    <location>
        <begin position="1454"/>
        <end position="1476"/>
    </location>
</feature>
<dbReference type="InterPro" id="IPR027417">
    <property type="entry name" value="P-loop_NTPase"/>
</dbReference>
<dbReference type="InterPro" id="IPR006214">
    <property type="entry name" value="Bax_inhibitor_1-related"/>
</dbReference>